<name>A0A8I1JK43_PSEPU</name>
<evidence type="ECO:0000313" key="1">
    <source>
        <dbReference type="EMBL" id="MBI6883060.1"/>
    </source>
</evidence>
<reference evidence="1" key="1">
    <citation type="submission" date="2020-12" db="EMBL/GenBank/DDBJ databases">
        <title>Enhanced detection system for hospital associated transmission using whole genome sequencing surveillance.</title>
        <authorList>
            <person name="Harrison L.H."/>
            <person name="Van Tyne D."/>
            <person name="Marsh J.W."/>
            <person name="Griffith M.P."/>
            <person name="Snyder D.J."/>
            <person name="Cooper V.S."/>
            <person name="Mustapha M."/>
        </authorList>
    </citation>
    <scope>NUCLEOTIDE SEQUENCE</scope>
    <source>
        <strain evidence="1">PSB00042</strain>
    </source>
</reference>
<comment type="caution">
    <text evidence="1">The sequence shown here is derived from an EMBL/GenBank/DDBJ whole genome shotgun (WGS) entry which is preliminary data.</text>
</comment>
<sequence>MSRSFPVEVVEVGDRVEIWIGDSAKAVVVQEIVESESARTLHVTSNGEPAEVTIPRSHEVNLVF</sequence>
<dbReference type="EMBL" id="JAEHTE010000002">
    <property type="protein sequence ID" value="MBI6883060.1"/>
    <property type="molecule type" value="Genomic_DNA"/>
</dbReference>
<organism evidence="1 2">
    <name type="scientific">Pseudomonas putida</name>
    <name type="common">Arthrobacter siderocapsulatus</name>
    <dbReference type="NCBI Taxonomy" id="303"/>
    <lineage>
        <taxon>Bacteria</taxon>
        <taxon>Pseudomonadati</taxon>
        <taxon>Pseudomonadota</taxon>
        <taxon>Gammaproteobacteria</taxon>
        <taxon>Pseudomonadales</taxon>
        <taxon>Pseudomonadaceae</taxon>
        <taxon>Pseudomonas</taxon>
    </lineage>
</organism>
<protein>
    <submittedName>
        <fullName evidence="1">Uncharacterized protein</fullName>
    </submittedName>
</protein>
<dbReference type="Proteomes" id="UP000637061">
    <property type="component" value="Unassembled WGS sequence"/>
</dbReference>
<dbReference type="RefSeq" id="WP_198746674.1">
    <property type="nucleotide sequence ID" value="NZ_JAEHTE010000002.1"/>
</dbReference>
<gene>
    <name evidence="1" type="ORF">JEU22_03960</name>
</gene>
<proteinExistence type="predicted"/>
<evidence type="ECO:0000313" key="2">
    <source>
        <dbReference type="Proteomes" id="UP000637061"/>
    </source>
</evidence>
<dbReference type="AlphaFoldDB" id="A0A8I1JK43"/>
<accession>A0A8I1JK43</accession>